<feature type="binding site" evidence="2">
    <location>
        <position position="106"/>
    </location>
    <ligand>
        <name>Mn(2+)</name>
        <dbReference type="ChEBI" id="CHEBI:29035"/>
        <label>2</label>
    </ligand>
</feature>
<comment type="caution">
    <text evidence="4">The sequence shown here is derived from an EMBL/GenBank/DDBJ whole genome shotgun (WGS) entry which is preliminary data.</text>
</comment>
<protein>
    <submittedName>
        <fullName evidence="4">Amidohydrolase</fullName>
    </submittedName>
</protein>
<dbReference type="EMBL" id="AYKF01000143">
    <property type="protein sequence ID" value="ROO23104.1"/>
    <property type="molecule type" value="Genomic_DNA"/>
</dbReference>
<sequence length="398" mass="42308">MNDGTNGIVMLDEAPTHLVDLRHALHRNPELGFEERATADRVVRHLQQLGVTCECGIGVTGIVAWVCGDRGEGRRIGLRADLDALPIHETSGVAHASEVAGRMHACGHDGHTSMLLGAVEHFAANRDFAGTVYFIFQPAEEGVGGARAMIADGLFERFPMDAVYALHNWPALPVGQFGLIEGPIMAGGDRVDIAIHGRGGHGGLNPHGCIDPVRIAGELITQAHTIVGRDIDPLAPAVLSLCSVHAGDLAGFAVIPDTARLSGTLRALDETTRNTLRERLRALCHGLETIHGARIDLSIEDKFSITYNHPGPTATARAVIASGFGEAALAPDYPPCMGGEDFSYMLDVCPGAYIHVGSGDAEHTHGLHHPAYDFNDRIMAPGITLFVQLARRALAESA</sequence>
<gene>
    <name evidence="4" type="ORF">SAHL_17005</name>
</gene>
<dbReference type="SUPFAM" id="SSF55031">
    <property type="entry name" value="Bacterial exopeptidase dimerisation domain"/>
    <property type="match status" value="1"/>
</dbReference>
<evidence type="ECO:0000256" key="2">
    <source>
        <dbReference type="PIRSR" id="PIRSR005962-1"/>
    </source>
</evidence>
<dbReference type="GO" id="GO:0016787">
    <property type="term" value="F:hydrolase activity"/>
    <property type="evidence" value="ECO:0007669"/>
    <property type="project" value="UniProtKB-KW"/>
</dbReference>
<evidence type="ECO:0000313" key="4">
    <source>
        <dbReference type="EMBL" id="ROO23104.1"/>
    </source>
</evidence>
<dbReference type="InterPro" id="IPR036264">
    <property type="entry name" value="Bact_exopeptidase_dim_dom"/>
</dbReference>
<dbReference type="SUPFAM" id="SSF53187">
    <property type="entry name" value="Zn-dependent exopeptidases"/>
    <property type="match status" value="1"/>
</dbReference>
<dbReference type="Proteomes" id="UP000285123">
    <property type="component" value="Unassembled WGS sequence"/>
</dbReference>
<feature type="binding site" evidence="2">
    <location>
        <position position="141"/>
    </location>
    <ligand>
        <name>Mn(2+)</name>
        <dbReference type="ChEBI" id="CHEBI:29035"/>
        <label>2</label>
    </ligand>
</feature>
<keyword evidence="2" id="KW-0464">Manganese</keyword>
<feature type="binding site" evidence="2">
    <location>
        <position position="368"/>
    </location>
    <ligand>
        <name>Mn(2+)</name>
        <dbReference type="ChEBI" id="CHEBI:29035"/>
        <label>2</label>
    </ligand>
</feature>
<feature type="binding site" evidence="2">
    <location>
        <position position="108"/>
    </location>
    <ligand>
        <name>Mn(2+)</name>
        <dbReference type="ChEBI" id="CHEBI:29035"/>
        <label>2</label>
    </ligand>
</feature>
<feature type="domain" description="Peptidase M20 dimerisation" evidence="3">
    <location>
        <begin position="191"/>
        <end position="284"/>
    </location>
</feature>
<dbReference type="InterPro" id="IPR011650">
    <property type="entry name" value="Peptidase_M20_dimer"/>
</dbReference>
<dbReference type="PIRSF" id="PIRSF005962">
    <property type="entry name" value="Pept_M20D_amidohydro"/>
    <property type="match status" value="1"/>
</dbReference>
<dbReference type="AlphaFoldDB" id="A0A423PDG0"/>
<comment type="cofactor">
    <cofactor evidence="2">
        <name>Mn(2+)</name>
        <dbReference type="ChEBI" id="CHEBI:29035"/>
    </cofactor>
    <text evidence="2">The Mn(2+) ion enhances activity.</text>
</comment>
<feature type="binding site" evidence="2">
    <location>
        <position position="167"/>
    </location>
    <ligand>
        <name>Mn(2+)</name>
        <dbReference type="ChEBI" id="CHEBI:29035"/>
        <label>2</label>
    </ligand>
</feature>
<evidence type="ECO:0000259" key="3">
    <source>
        <dbReference type="Pfam" id="PF07687"/>
    </source>
</evidence>
<organism evidence="4 5">
    <name type="scientific">Salinisphaera orenii YIM 95161</name>
    <dbReference type="NCBI Taxonomy" id="1051139"/>
    <lineage>
        <taxon>Bacteria</taxon>
        <taxon>Pseudomonadati</taxon>
        <taxon>Pseudomonadota</taxon>
        <taxon>Gammaproteobacteria</taxon>
        <taxon>Salinisphaerales</taxon>
        <taxon>Salinisphaeraceae</taxon>
        <taxon>Salinisphaera</taxon>
    </lineage>
</organism>
<dbReference type="Gene3D" id="3.40.630.10">
    <property type="entry name" value="Zn peptidases"/>
    <property type="match status" value="1"/>
</dbReference>
<dbReference type="PANTHER" id="PTHR11014">
    <property type="entry name" value="PEPTIDASE M20 FAMILY MEMBER"/>
    <property type="match status" value="1"/>
</dbReference>
<accession>A0A423PDG0</accession>
<dbReference type="Pfam" id="PF01546">
    <property type="entry name" value="Peptidase_M20"/>
    <property type="match status" value="1"/>
</dbReference>
<reference evidence="4 5" key="1">
    <citation type="submission" date="2013-10" db="EMBL/GenBank/DDBJ databases">
        <title>Salinisphaera halophila YIM 95161 Genome Sequencing.</title>
        <authorList>
            <person name="Lai Q."/>
            <person name="Li C."/>
            <person name="Shao Z."/>
        </authorList>
    </citation>
    <scope>NUCLEOTIDE SEQUENCE [LARGE SCALE GENOMIC DNA]</scope>
    <source>
        <strain evidence="4 5">YIM 95161</strain>
    </source>
</reference>
<proteinExistence type="predicted"/>
<dbReference type="NCBIfam" id="TIGR01891">
    <property type="entry name" value="amidohydrolases"/>
    <property type="match status" value="1"/>
</dbReference>
<dbReference type="Gene3D" id="3.30.70.360">
    <property type="match status" value="1"/>
</dbReference>
<dbReference type="InterPro" id="IPR017439">
    <property type="entry name" value="Amidohydrolase"/>
</dbReference>
<evidence type="ECO:0000313" key="5">
    <source>
        <dbReference type="Proteomes" id="UP000285123"/>
    </source>
</evidence>
<dbReference type="Pfam" id="PF07687">
    <property type="entry name" value="M20_dimer"/>
    <property type="match status" value="1"/>
</dbReference>
<dbReference type="InterPro" id="IPR002933">
    <property type="entry name" value="Peptidase_M20"/>
</dbReference>
<name>A0A423PDG0_9GAMM</name>
<dbReference type="PANTHER" id="PTHR11014:SF63">
    <property type="entry name" value="METALLOPEPTIDASE, PUTATIVE (AFU_ORTHOLOGUE AFUA_6G09600)-RELATED"/>
    <property type="match status" value="1"/>
</dbReference>
<keyword evidence="2" id="KW-0479">Metal-binding</keyword>
<dbReference type="GO" id="GO:0046872">
    <property type="term" value="F:metal ion binding"/>
    <property type="evidence" value="ECO:0007669"/>
    <property type="project" value="UniProtKB-KW"/>
</dbReference>
<evidence type="ECO:0000256" key="1">
    <source>
        <dbReference type="ARBA" id="ARBA00022801"/>
    </source>
</evidence>
<keyword evidence="1 4" id="KW-0378">Hydrolase</keyword>